<proteinExistence type="predicted"/>
<accession>A0ABR2FPS2</accession>
<protein>
    <submittedName>
        <fullName evidence="1">Uncharacterized protein</fullName>
    </submittedName>
</protein>
<name>A0ABR2FPS2_9ROSI</name>
<reference evidence="1 2" key="1">
    <citation type="journal article" date="2024" name="G3 (Bethesda)">
        <title>Genome assembly of Hibiscus sabdariffa L. provides insights into metabolisms of medicinal natural products.</title>
        <authorList>
            <person name="Kim T."/>
        </authorList>
    </citation>
    <scope>NUCLEOTIDE SEQUENCE [LARGE SCALE GENOMIC DNA]</scope>
    <source>
        <strain evidence="1">TK-2024</strain>
        <tissue evidence="1">Old leaves</tissue>
    </source>
</reference>
<sequence>MWTLDRLHKGDRFNPLRLSSCLDGVTFQCAVGPIKCDPLPPNAAVRCPRDSPTALHARFCVPPLPTHLEACRLYCASMRSYMVANLCVPRDGAAPSATLQSQQHGHICASLTQDASAIVLPTLGRSWPMSGSCVDVSSQASSPSWVGPCRLLPCAITFFSPVSSLPLPLLLCFPLFTNVFFVSEVVAASVTFGYRSVRDGCTRMYSERRLHASDGADPMRWFSLLGSVSLTGSDKENLFRFLWCPVCLAATCALSIAACSAWLTPPWESLPPFVQFRFGLLIVVFIDHMRLGLCALADSTRRGFQALPDSDWHPWDHLTVFAWRRRHPLATFAACSRHRPYVRSCASLLGLVLFWPERHVSAPIGLTLHVCIHTPIQLYTTWPLACLMLLPSLALRCMRTCIPRHADWDLATRLAGAARMRCYLRTKPGLPQLPLLDLARAFFPSVGPLCPYVRTTHTPVCMAGVNLVPLAPAHSWPETAS</sequence>
<evidence type="ECO:0000313" key="2">
    <source>
        <dbReference type="Proteomes" id="UP001472677"/>
    </source>
</evidence>
<evidence type="ECO:0000313" key="1">
    <source>
        <dbReference type="EMBL" id="KAK8584112.1"/>
    </source>
</evidence>
<keyword evidence="2" id="KW-1185">Reference proteome</keyword>
<gene>
    <name evidence="1" type="ORF">V6N12_068362</name>
</gene>
<dbReference type="EMBL" id="JBBPBM010000005">
    <property type="protein sequence ID" value="KAK8584112.1"/>
    <property type="molecule type" value="Genomic_DNA"/>
</dbReference>
<organism evidence="1 2">
    <name type="scientific">Hibiscus sabdariffa</name>
    <name type="common">roselle</name>
    <dbReference type="NCBI Taxonomy" id="183260"/>
    <lineage>
        <taxon>Eukaryota</taxon>
        <taxon>Viridiplantae</taxon>
        <taxon>Streptophyta</taxon>
        <taxon>Embryophyta</taxon>
        <taxon>Tracheophyta</taxon>
        <taxon>Spermatophyta</taxon>
        <taxon>Magnoliopsida</taxon>
        <taxon>eudicotyledons</taxon>
        <taxon>Gunneridae</taxon>
        <taxon>Pentapetalae</taxon>
        <taxon>rosids</taxon>
        <taxon>malvids</taxon>
        <taxon>Malvales</taxon>
        <taxon>Malvaceae</taxon>
        <taxon>Malvoideae</taxon>
        <taxon>Hibiscus</taxon>
    </lineage>
</organism>
<dbReference type="Proteomes" id="UP001472677">
    <property type="component" value="Unassembled WGS sequence"/>
</dbReference>
<comment type="caution">
    <text evidence="1">The sequence shown here is derived from an EMBL/GenBank/DDBJ whole genome shotgun (WGS) entry which is preliminary data.</text>
</comment>